<dbReference type="SUPFAM" id="SSF81296">
    <property type="entry name" value="E set domains"/>
    <property type="match status" value="1"/>
</dbReference>
<dbReference type="InterPro" id="IPR014756">
    <property type="entry name" value="Ig_E-set"/>
</dbReference>
<keyword evidence="4 11" id="KW-0812">Transmembrane</keyword>
<dbReference type="OrthoDB" id="273257at2759"/>
<evidence type="ECO:0000313" key="15">
    <source>
        <dbReference type="EMBL" id="CAH0551333.1"/>
    </source>
</evidence>
<dbReference type="AlphaFoldDB" id="A0A9P0FEQ7"/>
<feature type="domain" description="Inward rectifier potassium channel C-terminal" evidence="14">
    <location>
        <begin position="190"/>
        <end position="352"/>
    </location>
</feature>
<dbReference type="InterPro" id="IPR041647">
    <property type="entry name" value="IRK_C"/>
</dbReference>
<evidence type="ECO:0000256" key="9">
    <source>
        <dbReference type="ARBA" id="ARBA00023136"/>
    </source>
</evidence>
<dbReference type="Pfam" id="PF17655">
    <property type="entry name" value="IRK_C"/>
    <property type="match status" value="1"/>
</dbReference>
<evidence type="ECO:0000256" key="7">
    <source>
        <dbReference type="ARBA" id="ARBA00022989"/>
    </source>
</evidence>
<evidence type="ECO:0000256" key="12">
    <source>
        <dbReference type="SAM" id="Phobius"/>
    </source>
</evidence>
<dbReference type="PANTHER" id="PTHR11767">
    <property type="entry name" value="INWARD RECTIFIER POTASSIUM CHANNEL"/>
    <property type="match status" value="1"/>
</dbReference>
<dbReference type="GO" id="GO:0034765">
    <property type="term" value="P:regulation of monoatomic ion transmembrane transport"/>
    <property type="evidence" value="ECO:0007669"/>
    <property type="project" value="TreeGrafter"/>
</dbReference>
<dbReference type="GO" id="GO:1990573">
    <property type="term" value="P:potassium ion import across plasma membrane"/>
    <property type="evidence" value="ECO:0007669"/>
    <property type="project" value="TreeGrafter"/>
</dbReference>
<protein>
    <submittedName>
        <fullName evidence="15">Uncharacterized protein</fullName>
    </submittedName>
</protein>
<keyword evidence="2 11" id="KW-0813">Transport</keyword>
<evidence type="ECO:0000256" key="11">
    <source>
        <dbReference type="RuleBase" id="RU003822"/>
    </source>
</evidence>
<dbReference type="EMBL" id="OV121133">
    <property type="protein sequence ID" value="CAH0551333.1"/>
    <property type="molecule type" value="Genomic_DNA"/>
</dbReference>
<evidence type="ECO:0000256" key="4">
    <source>
        <dbReference type="ARBA" id="ARBA00022692"/>
    </source>
</evidence>
<accession>A0A9P0FEQ7</accession>
<keyword evidence="10 11" id="KW-0407">Ion channel</keyword>
<dbReference type="Proteomes" id="UP001154078">
    <property type="component" value="Chromosome 2"/>
</dbReference>
<evidence type="ECO:0000256" key="8">
    <source>
        <dbReference type="ARBA" id="ARBA00023065"/>
    </source>
</evidence>
<dbReference type="Gene3D" id="1.10.287.70">
    <property type="match status" value="1"/>
</dbReference>
<gene>
    <name evidence="15" type="ORF">MELIAE_LOCUS3970</name>
</gene>
<evidence type="ECO:0000313" key="16">
    <source>
        <dbReference type="Proteomes" id="UP001154078"/>
    </source>
</evidence>
<dbReference type="InterPro" id="IPR013518">
    <property type="entry name" value="K_chnl_inward-rec_Kir_cyto"/>
</dbReference>
<evidence type="ECO:0000256" key="1">
    <source>
        <dbReference type="ARBA" id="ARBA00004141"/>
    </source>
</evidence>
<dbReference type="InterPro" id="IPR040445">
    <property type="entry name" value="Kir_TM"/>
</dbReference>
<keyword evidence="5 11" id="KW-0851">Voltage-gated channel</keyword>
<comment type="subcellular location">
    <subcellularLocation>
        <location evidence="1 11">Membrane</location>
        <topology evidence="1 11">Multi-pass membrane protein</topology>
    </subcellularLocation>
</comment>
<proteinExistence type="inferred from homology"/>
<feature type="transmembrane region" description="Helical" evidence="12">
    <location>
        <begin position="155"/>
        <end position="177"/>
    </location>
</feature>
<dbReference type="GO" id="GO:0034702">
    <property type="term" value="C:monoatomic ion channel complex"/>
    <property type="evidence" value="ECO:0007669"/>
    <property type="project" value="UniProtKB-KW"/>
</dbReference>
<dbReference type="SUPFAM" id="SSF81324">
    <property type="entry name" value="Voltage-gated potassium channels"/>
    <property type="match status" value="1"/>
</dbReference>
<dbReference type="GO" id="GO:0005242">
    <property type="term" value="F:inward rectifier potassium channel activity"/>
    <property type="evidence" value="ECO:0007669"/>
    <property type="project" value="InterPro"/>
</dbReference>
<evidence type="ECO:0000259" key="13">
    <source>
        <dbReference type="Pfam" id="PF01007"/>
    </source>
</evidence>
<dbReference type="GO" id="GO:0005886">
    <property type="term" value="C:plasma membrane"/>
    <property type="evidence" value="ECO:0007669"/>
    <property type="project" value="TreeGrafter"/>
</dbReference>
<keyword evidence="9 12" id="KW-0472">Membrane</keyword>
<organism evidence="15 16">
    <name type="scientific">Brassicogethes aeneus</name>
    <name type="common">Rape pollen beetle</name>
    <name type="synonym">Meligethes aeneus</name>
    <dbReference type="NCBI Taxonomy" id="1431903"/>
    <lineage>
        <taxon>Eukaryota</taxon>
        <taxon>Metazoa</taxon>
        <taxon>Ecdysozoa</taxon>
        <taxon>Arthropoda</taxon>
        <taxon>Hexapoda</taxon>
        <taxon>Insecta</taxon>
        <taxon>Pterygota</taxon>
        <taxon>Neoptera</taxon>
        <taxon>Endopterygota</taxon>
        <taxon>Coleoptera</taxon>
        <taxon>Polyphaga</taxon>
        <taxon>Cucujiformia</taxon>
        <taxon>Nitidulidae</taxon>
        <taxon>Meligethinae</taxon>
        <taxon>Brassicogethes</taxon>
    </lineage>
</organism>
<keyword evidence="3 11" id="KW-0633">Potassium transport</keyword>
<evidence type="ECO:0000256" key="6">
    <source>
        <dbReference type="ARBA" id="ARBA00022958"/>
    </source>
</evidence>
<keyword evidence="8 11" id="KW-0406">Ion transport</keyword>
<reference evidence="15" key="1">
    <citation type="submission" date="2021-12" db="EMBL/GenBank/DDBJ databases">
        <authorList>
            <person name="King R."/>
        </authorList>
    </citation>
    <scope>NUCLEOTIDE SEQUENCE</scope>
</reference>
<dbReference type="PRINTS" id="PR01320">
    <property type="entry name" value="KIRCHANNEL"/>
</dbReference>
<dbReference type="Pfam" id="PF01007">
    <property type="entry name" value="IRK"/>
    <property type="match status" value="1"/>
</dbReference>
<evidence type="ECO:0000256" key="2">
    <source>
        <dbReference type="ARBA" id="ARBA00022448"/>
    </source>
</evidence>
<feature type="transmembrane region" description="Helical" evidence="12">
    <location>
        <begin position="125"/>
        <end position="143"/>
    </location>
</feature>
<keyword evidence="7 12" id="KW-1133">Transmembrane helix</keyword>
<dbReference type="InterPro" id="IPR016449">
    <property type="entry name" value="K_chnl_inward-rec_Kir"/>
</dbReference>
<feature type="domain" description="Potassium channel inwardly rectifying transmembrane" evidence="13">
    <location>
        <begin position="44"/>
        <end position="182"/>
    </location>
</feature>
<dbReference type="Gene3D" id="2.60.40.1400">
    <property type="entry name" value="G protein-activated inward rectifier potassium channel 1"/>
    <property type="match status" value="1"/>
</dbReference>
<feature type="transmembrane region" description="Helical" evidence="12">
    <location>
        <begin position="80"/>
        <end position="105"/>
    </location>
</feature>
<comment type="similarity">
    <text evidence="11">Belongs to the inward rectifier-type potassium channel (TC 1.A.2.1) family.</text>
</comment>
<evidence type="ECO:0000259" key="14">
    <source>
        <dbReference type="Pfam" id="PF17655"/>
    </source>
</evidence>
<keyword evidence="6 11" id="KW-0630">Potassium</keyword>
<keyword evidence="16" id="KW-1185">Reference proteome</keyword>
<dbReference type="PANTHER" id="PTHR11767:SF113">
    <property type="entry name" value="INWARDLY RECTIFYING POTASSIUM CHANNEL 2, ISOFORM D"/>
    <property type="match status" value="1"/>
</dbReference>
<evidence type="ECO:0000256" key="5">
    <source>
        <dbReference type="ARBA" id="ARBA00022882"/>
    </source>
</evidence>
<evidence type="ECO:0000256" key="10">
    <source>
        <dbReference type="ARBA" id="ARBA00023303"/>
    </source>
</evidence>
<name>A0A9P0FEQ7_BRAAE</name>
<evidence type="ECO:0000256" key="3">
    <source>
        <dbReference type="ARBA" id="ARBA00022538"/>
    </source>
</evidence>
<sequence>MLRYQSALDQVVHPNQNFEESLKLNKHKLNSVLVNINTPKRVIKKYGGINTFLKHKVVPQNFREYLKDFGHTLLVTKWRWIWLTVILVNLATYFLFSFFWMWLAYISGDFDPDNTTPCVVNTKTLTGYFLLSMETITSIGYGYRYPTENCRKGWILLTFQALCSVALQGVLVSAIYVKISRPFRKVLNSLFSKKAVICLRDDQLYFIFKIHDFNSTIWCGTKIFLYFIDKEGSYDKKFEMKEMKIKPYGSLIFPLEIEHVIDKNSPLWKFGSRDIATKKYEIVAVAEGSSVITGQVNQTRTSYISDDILWGYTFKSCVEFNESKNMYKVNYKDLKSVIPFDTPLCSAKRMEEE</sequence>